<dbReference type="PROSITE" id="PS50115">
    <property type="entry name" value="ARFGAP"/>
    <property type="match status" value="1"/>
</dbReference>
<evidence type="ECO:0000313" key="9">
    <source>
        <dbReference type="Proteomes" id="UP001153069"/>
    </source>
</evidence>
<dbReference type="GO" id="GO:0048205">
    <property type="term" value="P:COPI coating of Golgi vesicle"/>
    <property type="evidence" value="ECO:0007669"/>
    <property type="project" value="TreeGrafter"/>
</dbReference>
<protein>
    <submittedName>
        <fullName evidence="8">Probable ADP-ribosylation factor GTPase-activating protein AGD8</fullName>
    </submittedName>
</protein>
<comment type="caution">
    <text evidence="8">The sequence shown here is derived from an EMBL/GenBank/DDBJ whole genome shotgun (WGS) entry which is preliminary data.</text>
</comment>
<dbReference type="AlphaFoldDB" id="A0A9N8HGU3"/>
<dbReference type="Pfam" id="PF01412">
    <property type="entry name" value="ArfGap"/>
    <property type="match status" value="1"/>
</dbReference>
<dbReference type="PANTHER" id="PTHR45686:SF4">
    <property type="entry name" value="ADP-RIBOSYLATION FACTOR GTPASE ACTIVATING PROTEIN 3, ISOFORM H"/>
    <property type="match status" value="1"/>
</dbReference>
<evidence type="ECO:0000256" key="2">
    <source>
        <dbReference type="ARBA" id="ARBA00022723"/>
    </source>
</evidence>
<keyword evidence="2" id="KW-0479">Metal-binding</keyword>
<dbReference type="SMART" id="SM00105">
    <property type="entry name" value="ArfGap"/>
    <property type="match status" value="1"/>
</dbReference>
<dbReference type="Gene3D" id="1.10.220.150">
    <property type="entry name" value="Arf GTPase activating protein"/>
    <property type="match status" value="1"/>
</dbReference>
<dbReference type="PANTHER" id="PTHR45686">
    <property type="entry name" value="ADP-RIBOSYLATION FACTOR GTPASE ACTIVATING PROTEIN 3, ISOFORM H-RELATED"/>
    <property type="match status" value="1"/>
</dbReference>
<reference evidence="8" key="1">
    <citation type="submission" date="2020-06" db="EMBL/GenBank/DDBJ databases">
        <authorList>
            <consortium name="Plant Systems Biology data submission"/>
        </authorList>
    </citation>
    <scope>NUCLEOTIDE SEQUENCE</scope>
    <source>
        <strain evidence="8">D6</strain>
    </source>
</reference>
<evidence type="ECO:0000259" key="7">
    <source>
        <dbReference type="PROSITE" id="PS50115"/>
    </source>
</evidence>
<dbReference type="CDD" id="cd08831">
    <property type="entry name" value="ArfGap_ArfGap2_3_like"/>
    <property type="match status" value="1"/>
</dbReference>
<keyword evidence="4" id="KW-0862">Zinc</keyword>
<feature type="domain" description="Arf-GAP" evidence="7">
    <location>
        <begin position="27"/>
        <end position="146"/>
    </location>
</feature>
<accession>A0A9N8HGU3</accession>
<dbReference type="InterPro" id="IPR001164">
    <property type="entry name" value="ArfGAP_dom"/>
</dbReference>
<dbReference type="GO" id="GO:0008270">
    <property type="term" value="F:zinc ion binding"/>
    <property type="evidence" value="ECO:0007669"/>
    <property type="project" value="UniProtKB-KW"/>
</dbReference>
<evidence type="ECO:0000256" key="4">
    <source>
        <dbReference type="ARBA" id="ARBA00022833"/>
    </source>
</evidence>
<gene>
    <name evidence="8" type="ORF">SEMRO_413_G138120.1</name>
</gene>
<evidence type="ECO:0000256" key="1">
    <source>
        <dbReference type="ARBA" id="ARBA00022468"/>
    </source>
</evidence>
<keyword evidence="9" id="KW-1185">Reference proteome</keyword>
<dbReference type="GO" id="GO:0005096">
    <property type="term" value="F:GTPase activator activity"/>
    <property type="evidence" value="ECO:0007669"/>
    <property type="project" value="UniProtKB-KW"/>
</dbReference>
<evidence type="ECO:0000256" key="3">
    <source>
        <dbReference type="ARBA" id="ARBA00022771"/>
    </source>
</evidence>
<dbReference type="OrthoDB" id="10266696at2759"/>
<dbReference type="SUPFAM" id="SSF57863">
    <property type="entry name" value="ArfGap/RecO-like zinc finger"/>
    <property type="match status" value="1"/>
</dbReference>
<evidence type="ECO:0000256" key="6">
    <source>
        <dbReference type="SAM" id="MobiDB-lite"/>
    </source>
</evidence>
<evidence type="ECO:0000256" key="5">
    <source>
        <dbReference type="PROSITE-ProRule" id="PRU00288"/>
    </source>
</evidence>
<evidence type="ECO:0000313" key="8">
    <source>
        <dbReference type="EMBL" id="CAB9509983.1"/>
    </source>
</evidence>
<feature type="compositionally biased region" description="Pro residues" evidence="6">
    <location>
        <begin position="290"/>
        <end position="306"/>
    </location>
</feature>
<proteinExistence type="predicted"/>
<feature type="compositionally biased region" description="Basic and acidic residues" evidence="6">
    <location>
        <begin position="258"/>
        <end position="280"/>
    </location>
</feature>
<feature type="region of interest" description="Disordered" evidence="6">
    <location>
        <begin position="202"/>
        <end position="310"/>
    </location>
</feature>
<keyword evidence="3 5" id="KW-0863">Zinc-finger</keyword>
<dbReference type="GO" id="GO:0000139">
    <property type="term" value="C:Golgi membrane"/>
    <property type="evidence" value="ECO:0007669"/>
    <property type="project" value="GOC"/>
</dbReference>
<organism evidence="8 9">
    <name type="scientific">Seminavis robusta</name>
    <dbReference type="NCBI Taxonomy" id="568900"/>
    <lineage>
        <taxon>Eukaryota</taxon>
        <taxon>Sar</taxon>
        <taxon>Stramenopiles</taxon>
        <taxon>Ochrophyta</taxon>
        <taxon>Bacillariophyta</taxon>
        <taxon>Bacillariophyceae</taxon>
        <taxon>Bacillariophycidae</taxon>
        <taxon>Naviculales</taxon>
        <taxon>Naviculaceae</taxon>
        <taxon>Seminavis</taxon>
    </lineage>
</organism>
<dbReference type="Proteomes" id="UP001153069">
    <property type="component" value="Unassembled WGS sequence"/>
</dbReference>
<name>A0A9N8HGU3_9STRA</name>
<dbReference type="PRINTS" id="PR00405">
    <property type="entry name" value="REVINTRACTNG"/>
</dbReference>
<dbReference type="EMBL" id="CAICTM010000412">
    <property type="protein sequence ID" value="CAB9509983.1"/>
    <property type="molecule type" value="Genomic_DNA"/>
</dbReference>
<dbReference type="InterPro" id="IPR038508">
    <property type="entry name" value="ArfGAP_dom_sf"/>
</dbReference>
<dbReference type="InterPro" id="IPR037278">
    <property type="entry name" value="ARFGAP/RecO"/>
</dbReference>
<sequence>MSGNLRNDGTVTAAGRGQVCIPTADKNLQFRKIKAVAANQVCFDCPATRPTWASVTFGVFLCLDCSATHRSMGVHTTFVRSVDLDEWTQKQIDAMKIGGNSNAQSFFRKQGMSNMHVKIEKKYTSKAANAYKTELAKLIEAEAAKRGEGIASTDAVDGNLLANLELAEKGGQANDAHAKLAAARSQQTAVPQAKLASSMPGASKLVVTPPSSGNAPKLVLRKPAGNSGGLNMMKKKPTAAGSKLRINKLSTGPAATTKADDGFDTFDQKTEPEPEKKEEPTTNGTAVAAPAPPPVPVAPAPPPKPVPAANAKEFTMKDGVDKMKMMNSDFFSGF</sequence>
<keyword evidence="1" id="KW-0343">GTPase activation</keyword>